<protein>
    <submittedName>
        <fullName evidence="1">Uncharacterized protein</fullName>
    </submittedName>
</protein>
<sequence>MRDFLADFMQSTESELVEFFANMPQTQHKDGDLLDLSYLS</sequence>
<accession>A0A377JYM8</accession>
<organism evidence="1 2">
    <name type="scientific">Helicobacter cinaedi</name>
    <dbReference type="NCBI Taxonomy" id="213"/>
    <lineage>
        <taxon>Bacteria</taxon>
        <taxon>Pseudomonadati</taxon>
        <taxon>Campylobacterota</taxon>
        <taxon>Epsilonproteobacteria</taxon>
        <taxon>Campylobacterales</taxon>
        <taxon>Helicobacteraceae</taxon>
        <taxon>Helicobacter</taxon>
    </lineage>
</organism>
<evidence type="ECO:0000313" key="2">
    <source>
        <dbReference type="Proteomes" id="UP000255335"/>
    </source>
</evidence>
<evidence type="ECO:0000313" key="1">
    <source>
        <dbReference type="EMBL" id="STP13759.1"/>
    </source>
</evidence>
<reference evidence="1 2" key="1">
    <citation type="submission" date="2018-06" db="EMBL/GenBank/DDBJ databases">
        <authorList>
            <consortium name="Pathogen Informatics"/>
            <person name="Doyle S."/>
        </authorList>
    </citation>
    <scope>NUCLEOTIDE SEQUENCE [LARGE SCALE GENOMIC DNA]</scope>
    <source>
        <strain evidence="1 2">NCTC12221</strain>
    </source>
</reference>
<gene>
    <name evidence="1" type="ORF">NCTC12221_01837</name>
</gene>
<proteinExistence type="predicted"/>
<name>A0A377JYM8_9HELI</name>
<dbReference type="EMBL" id="UGHZ01000004">
    <property type="protein sequence ID" value="STP13759.1"/>
    <property type="molecule type" value="Genomic_DNA"/>
</dbReference>
<dbReference type="Proteomes" id="UP000255335">
    <property type="component" value="Unassembled WGS sequence"/>
</dbReference>
<dbReference type="AlphaFoldDB" id="A0A377JYM8"/>